<keyword evidence="3" id="KW-1185">Reference proteome</keyword>
<accession>A0ABR3XRL3</accession>
<feature type="domain" description="Cupin type-2" evidence="1">
    <location>
        <begin position="90"/>
        <end position="150"/>
    </location>
</feature>
<dbReference type="CDD" id="cd02231">
    <property type="entry name" value="cupin_BLL6423-like"/>
    <property type="match status" value="1"/>
</dbReference>
<comment type="caution">
    <text evidence="2">The sequence shown here is derived from an EMBL/GenBank/DDBJ whole genome shotgun (WGS) entry which is preliminary data.</text>
</comment>
<sequence>MAESSSKGSTLRQPNRFITDHNDQGLAVFSSSIPEPIPAQTINNGDTFYLGYTTAGTPVDFTDNADVDAYAKHLVDPPGIVVPGGSVARIVDLRPGGESPMHRTVSIDYGVVLEGEIELVLDSGESRVMKRGDVSIQRGTNHLWRNRSKTEWGRMLYVLQESKPILVGGKKLGEDYGVGMAGVKPSGN</sequence>
<protein>
    <recommendedName>
        <fullName evidence="1">Cupin type-2 domain-containing protein</fullName>
    </recommendedName>
</protein>
<reference evidence="2 3" key="1">
    <citation type="journal article" date="2024" name="IMA Fungus">
        <title>IMA Genome - F19 : A genome assembly and annotation guide to empower mycologists, including annotated draft genome sequences of Ceratocystis pirilliformis, Diaporthe australafricana, Fusarium ophioides, Paecilomyces lecythidis, and Sporothrix stenoceras.</title>
        <authorList>
            <person name="Aylward J."/>
            <person name="Wilson A.M."/>
            <person name="Visagie C.M."/>
            <person name="Spraker J."/>
            <person name="Barnes I."/>
            <person name="Buitendag C."/>
            <person name="Ceriani C."/>
            <person name="Del Mar Angel L."/>
            <person name="du Plessis D."/>
            <person name="Fuchs T."/>
            <person name="Gasser K."/>
            <person name="Kramer D."/>
            <person name="Li W."/>
            <person name="Munsamy K."/>
            <person name="Piso A."/>
            <person name="Price J.L."/>
            <person name="Sonnekus B."/>
            <person name="Thomas C."/>
            <person name="van der Nest A."/>
            <person name="van Dijk A."/>
            <person name="van Heerden A."/>
            <person name="van Vuuren N."/>
            <person name="Yilmaz N."/>
            <person name="Duong T.A."/>
            <person name="van der Merwe N.A."/>
            <person name="Wingfield M.J."/>
            <person name="Wingfield B.D."/>
        </authorList>
    </citation>
    <scope>NUCLEOTIDE SEQUENCE [LARGE SCALE GENOMIC DNA]</scope>
    <source>
        <strain evidence="2 3">CMW 18300</strain>
    </source>
</reference>
<dbReference type="Proteomes" id="UP001583177">
    <property type="component" value="Unassembled WGS sequence"/>
</dbReference>
<evidence type="ECO:0000259" key="1">
    <source>
        <dbReference type="Pfam" id="PF07883"/>
    </source>
</evidence>
<dbReference type="InterPro" id="IPR011051">
    <property type="entry name" value="RmlC_Cupin_sf"/>
</dbReference>
<dbReference type="InterPro" id="IPR047142">
    <property type="entry name" value="OryJ/VirC-like"/>
</dbReference>
<dbReference type="Gene3D" id="2.60.120.10">
    <property type="entry name" value="Jelly Rolls"/>
    <property type="match status" value="1"/>
</dbReference>
<evidence type="ECO:0000313" key="3">
    <source>
        <dbReference type="Proteomes" id="UP001583177"/>
    </source>
</evidence>
<dbReference type="PANTHER" id="PTHR36156:SF3">
    <property type="entry name" value="CUPIN 2 CONSERVED BARREL DOMAIN-CONTAINING PROTEIN"/>
    <property type="match status" value="1"/>
</dbReference>
<dbReference type="EMBL" id="JAWRVE010000011">
    <property type="protein sequence ID" value="KAL1878648.1"/>
    <property type="molecule type" value="Genomic_DNA"/>
</dbReference>
<evidence type="ECO:0000313" key="2">
    <source>
        <dbReference type="EMBL" id="KAL1878648.1"/>
    </source>
</evidence>
<gene>
    <name evidence="2" type="ORF">Daus18300_001923</name>
</gene>
<proteinExistence type="predicted"/>
<dbReference type="PANTHER" id="PTHR36156">
    <property type="entry name" value="SLR2101 PROTEIN"/>
    <property type="match status" value="1"/>
</dbReference>
<dbReference type="SUPFAM" id="SSF51182">
    <property type="entry name" value="RmlC-like cupins"/>
    <property type="match status" value="1"/>
</dbReference>
<dbReference type="InterPro" id="IPR013096">
    <property type="entry name" value="Cupin_2"/>
</dbReference>
<name>A0ABR3XRL3_9PEZI</name>
<dbReference type="InterPro" id="IPR014710">
    <property type="entry name" value="RmlC-like_jellyroll"/>
</dbReference>
<dbReference type="Pfam" id="PF07883">
    <property type="entry name" value="Cupin_2"/>
    <property type="match status" value="1"/>
</dbReference>
<organism evidence="2 3">
    <name type="scientific">Diaporthe australafricana</name>
    <dbReference type="NCBI Taxonomy" id="127596"/>
    <lineage>
        <taxon>Eukaryota</taxon>
        <taxon>Fungi</taxon>
        <taxon>Dikarya</taxon>
        <taxon>Ascomycota</taxon>
        <taxon>Pezizomycotina</taxon>
        <taxon>Sordariomycetes</taxon>
        <taxon>Sordariomycetidae</taxon>
        <taxon>Diaporthales</taxon>
        <taxon>Diaporthaceae</taxon>
        <taxon>Diaporthe</taxon>
    </lineage>
</organism>